<dbReference type="PRINTS" id="PR00413">
    <property type="entry name" value="HADHALOGNASE"/>
</dbReference>
<dbReference type="RefSeq" id="WP_301571325.1">
    <property type="nucleotide sequence ID" value="NZ_JAPWIE010000003.1"/>
</dbReference>
<dbReference type="PANTHER" id="PTHR43316">
    <property type="entry name" value="HYDROLASE, HALOACID DELAHOGENASE-RELATED"/>
    <property type="match status" value="1"/>
</dbReference>
<protein>
    <submittedName>
        <fullName evidence="3">Haloacid dehalogenase type II</fullName>
    </submittedName>
</protein>
<evidence type="ECO:0000256" key="1">
    <source>
        <dbReference type="ARBA" id="ARBA00008106"/>
    </source>
</evidence>
<dbReference type="InterPro" id="IPR006439">
    <property type="entry name" value="HAD-SF_hydro_IA"/>
</dbReference>
<gene>
    <name evidence="3" type="ORF">O4213_12165</name>
</gene>
<keyword evidence="2" id="KW-0378">Hydrolase</keyword>
<dbReference type="NCBIfam" id="TIGR01428">
    <property type="entry name" value="HAD_type_II"/>
    <property type="match status" value="1"/>
</dbReference>
<comment type="caution">
    <text evidence="3">The sequence shown here is derived from an EMBL/GenBank/DDBJ whole genome shotgun (WGS) entry which is preliminary data.</text>
</comment>
<dbReference type="InterPro" id="IPR051540">
    <property type="entry name" value="S-2-haloacid_dehalogenase"/>
</dbReference>
<accession>A0ABT4MUQ2</accession>
<evidence type="ECO:0000313" key="3">
    <source>
        <dbReference type="EMBL" id="MCZ4550739.1"/>
    </source>
</evidence>
<keyword evidence="4" id="KW-1185">Reference proteome</keyword>
<dbReference type="Gene3D" id="1.10.150.240">
    <property type="entry name" value="Putative phosphatase, domain 2"/>
    <property type="match status" value="1"/>
</dbReference>
<comment type="similarity">
    <text evidence="1">Belongs to the HAD-like hydrolase superfamily. S-2-haloalkanoic acid dehalogenase family.</text>
</comment>
<dbReference type="InterPro" id="IPR023214">
    <property type="entry name" value="HAD_sf"/>
</dbReference>
<dbReference type="EMBL" id="JAPWIE010000003">
    <property type="protein sequence ID" value="MCZ4550739.1"/>
    <property type="molecule type" value="Genomic_DNA"/>
</dbReference>
<dbReference type="PANTHER" id="PTHR43316:SF3">
    <property type="entry name" value="HALOACID DEHALOGENASE, TYPE II (AFU_ORTHOLOGUE AFUA_2G07750)-RELATED"/>
    <property type="match status" value="1"/>
</dbReference>
<dbReference type="Pfam" id="PF00702">
    <property type="entry name" value="Hydrolase"/>
    <property type="match status" value="1"/>
</dbReference>
<proteinExistence type="inferred from homology"/>
<organism evidence="3 4">
    <name type="scientific">Gordonia rubripertincta</name>
    <name type="common">Rhodococcus corallinus</name>
    <dbReference type="NCBI Taxonomy" id="36822"/>
    <lineage>
        <taxon>Bacteria</taxon>
        <taxon>Bacillati</taxon>
        <taxon>Actinomycetota</taxon>
        <taxon>Actinomycetes</taxon>
        <taxon>Mycobacteriales</taxon>
        <taxon>Gordoniaceae</taxon>
        <taxon>Gordonia</taxon>
    </lineage>
</organism>
<dbReference type="InterPro" id="IPR036412">
    <property type="entry name" value="HAD-like_sf"/>
</dbReference>
<evidence type="ECO:0000256" key="2">
    <source>
        <dbReference type="ARBA" id="ARBA00022801"/>
    </source>
</evidence>
<dbReference type="InterPro" id="IPR023198">
    <property type="entry name" value="PGP-like_dom2"/>
</dbReference>
<reference evidence="3" key="1">
    <citation type="submission" date="2022-12" db="EMBL/GenBank/DDBJ databases">
        <authorList>
            <person name="Krivoruchko A.V."/>
            <person name="Elkin A."/>
        </authorList>
    </citation>
    <scope>NUCLEOTIDE SEQUENCE</scope>
    <source>
        <strain evidence="3">IEGM 1388</strain>
    </source>
</reference>
<dbReference type="SUPFAM" id="SSF56784">
    <property type="entry name" value="HAD-like"/>
    <property type="match status" value="1"/>
</dbReference>
<dbReference type="Proteomes" id="UP001067235">
    <property type="component" value="Unassembled WGS sequence"/>
</dbReference>
<evidence type="ECO:0000313" key="4">
    <source>
        <dbReference type="Proteomes" id="UP001067235"/>
    </source>
</evidence>
<name>A0ABT4MUQ2_GORRU</name>
<dbReference type="Gene3D" id="3.40.50.1000">
    <property type="entry name" value="HAD superfamily/HAD-like"/>
    <property type="match status" value="1"/>
</dbReference>
<dbReference type="NCBIfam" id="TIGR01493">
    <property type="entry name" value="HAD-SF-IA-v2"/>
    <property type="match status" value="1"/>
</dbReference>
<dbReference type="InterPro" id="IPR006328">
    <property type="entry name" value="2-HAD"/>
</dbReference>
<sequence>MLKVLAFDTFGTVTDWHSGVSAALCDQFPGIDGSALARDWRRTYSPALAEVEAGTRPWRLLDDLHREALKRLLRDRGVVDATAQQIDAAVHAWHTIPGWPEAAESLHRLRTRYTVCALSNGNVALLTEMAKRNNFGWDVVGGADLWRHYKPAPEVYLGLAELMQVEPREMMMVATHASDLEAARACGLRTAYVARPREWGPEVKDESINPLDDHHVAGMDELATQLGC</sequence>